<gene>
    <name evidence="1" type="ORF">K469DRAFT_742512</name>
</gene>
<dbReference type="PANTHER" id="PTHR45588">
    <property type="entry name" value="TPR DOMAIN-CONTAINING PROTEIN"/>
    <property type="match status" value="1"/>
</dbReference>
<dbReference type="PANTHER" id="PTHR45588:SF1">
    <property type="entry name" value="WW DOMAIN-CONTAINING PROTEIN"/>
    <property type="match status" value="1"/>
</dbReference>
<dbReference type="Gene3D" id="1.25.40.10">
    <property type="entry name" value="Tetratricopeptide repeat domain"/>
    <property type="match status" value="2"/>
</dbReference>
<evidence type="ECO:0000313" key="2">
    <source>
        <dbReference type="Proteomes" id="UP000800200"/>
    </source>
</evidence>
<accession>A0A6A6DD21</accession>
<dbReference type="InterPro" id="IPR011990">
    <property type="entry name" value="TPR-like_helical_dom_sf"/>
</dbReference>
<sequence length="573" mass="64619">MKFSTGNAIPAENEYYNLGSYHRPITTSNPHAQTWFNRGLIWSYGFNHEESAVCFLQAIAHDSDCAMAYWGLAYALGPNYNKPWDVFDEAELQTTLERSHRAILEAKQRATSASPVERALVDALAYRYQREEPDGDCGSWNREYADAMTKAYTHYPNDLDVTVLYADALMNLTPWQLWDIRTGAPAPGARTLEIKKALEAALTQDGALSHPGLLHLYIHLMEMSASPESALPIADHLRGLVPDAGHLQHMPSHLDVLCGDYRRAISSNLNAVRADEKYFARSGPLKFYALYRVHDYHFAIYAAMFVGQSKVALDIVSHLEAAIPDALLRVKSPSMEDWFEGFVATRVHVLVRFGRWSDLVSLPLPSDQNLYCVTTALIHYGKGVAFAATASIEKAEEQLTLFQQSLKKVPENRMLFNNKCIDILHIAGAMLEGEIAYRKQDYDIAFTHLRRSISLDDSLPYDEPWGWMQPTRHAYGALLLEQGRLEEARAVYTADLGIDETLPRALRHPNNVWALSGLHECLTRLGRTAEVKILESQLRMPKAWADIEVRSSCFCALDGVVKREGKREDRCCQ</sequence>
<organism evidence="1 2">
    <name type="scientific">Zopfia rhizophila CBS 207.26</name>
    <dbReference type="NCBI Taxonomy" id="1314779"/>
    <lineage>
        <taxon>Eukaryota</taxon>
        <taxon>Fungi</taxon>
        <taxon>Dikarya</taxon>
        <taxon>Ascomycota</taxon>
        <taxon>Pezizomycotina</taxon>
        <taxon>Dothideomycetes</taxon>
        <taxon>Dothideomycetes incertae sedis</taxon>
        <taxon>Zopfiaceae</taxon>
        <taxon>Zopfia</taxon>
    </lineage>
</organism>
<dbReference type="SUPFAM" id="SSF48452">
    <property type="entry name" value="TPR-like"/>
    <property type="match status" value="2"/>
</dbReference>
<name>A0A6A6DD21_9PEZI</name>
<dbReference type="AlphaFoldDB" id="A0A6A6DD21"/>
<evidence type="ECO:0000313" key="1">
    <source>
        <dbReference type="EMBL" id="KAF2177434.1"/>
    </source>
</evidence>
<dbReference type="EMBL" id="ML994688">
    <property type="protein sequence ID" value="KAF2177434.1"/>
    <property type="molecule type" value="Genomic_DNA"/>
</dbReference>
<dbReference type="OrthoDB" id="414774at2759"/>
<protein>
    <submittedName>
        <fullName evidence="1">TPR domain-containing protein</fullName>
    </submittedName>
</protein>
<keyword evidence="2" id="KW-1185">Reference proteome</keyword>
<dbReference type="Proteomes" id="UP000800200">
    <property type="component" value="Unassembled WGS sequence"/>
</dbReference>
<dbReference type="SMART" id="SM00028">
    <property type="entry name" value="TPR"/>
    <property type="match status" value="3"/>
</dbReference>
<reference evidence="1" key="1">
    <citation type="journal article" date="2020" name="Stud. Mycol.">
        <title>101 Dothideomycetes genomes: a test case for predicting lifestyles and emergence of pathogens.</title>
        <authorList>
            <person name="Haridas S."/>
            <person name="Albert R."/>
            <person name="Binder M."/>
            <person name="Bloem J."/>
            <person name="Labutti K."/>
            <person name="Salamov A."/>
            <person name="Andreopoulos B."/>
            <person name="Baker S."/>
            <person name="Barry K."/>
            <person name="Bills G."/>
            <person name="Bluhm B."/>
            <person name="Cannon C."/>
            <person name="Castanera R."/>
            <person name="Culley D."/>
            <person name="Daum C."/>
            <person name="Ezra D."/>
            <person name="Gonzalez J."/>
            <person name="Henrissat B."/>
            <person name="Kuo A."/>
            <person name="Liang C."/>
            <person name="Lipzen A."/>
            <person name="Lutzoni F."/>
            <person name="Magnuson J."/>
            <person name="Mondo S."/>
            <person name="Nolan M."/>
            <person name="Ohm R."/>
            <person name="Pangilinan J."/>
            <person name="Park H.-J."/>
            <person name="Ramirez L."/>
            <person name="Alfaro M."/>
            <person name="Sun H."/>
            <person name="Tritt A."/>
            <person name="Yoshinaga Y."/>
            <person name="Zwiers L.-H."/>
            <person name="Turgeon B."/>
            <person name="Goodwin S."/>
            <person name="Spatafora J."/>
            <person name="Crous P."/>
            <person name="Grigoriev I."/>
        </authorList>
    </citation>
    <scope>NUCLEOTIDE SEQUENCE</scope>
    <source>
        <strain evidence="1">CBS 207.26</strain>
    </source>
</reference>
<dbReference type="InterPro" id="IPR019734">
    <property type="entry name" value="TPR_rpt"/>
</dbReference>
<proteinExistence type="predicted"/>